<protein>
    <recommendedName>
        <fullName evidence="14">Sensor protein</fullName>
        <ecNumber evidence="14">2.7.13.3</ecNumber>
    </recommendedName>
</protein>
<evidence type="ECO:0000256" key="3">
    <source>
        <dbReference type="ARBA" id="ARBA00022475"/>
    </source>
</evidence>
<keyword evidence="4 14" id="KW-0997">Cell inner membrane</keyword>
<dbReference type="Gene3D" id="1.10.287.130">
    <property type="match status" value="1"/>
</dbReference>
<feature type="domain" description="Histidine kinase" evidence="15">
    <location>
        <begin position="247"/>
        <end position="468"/>
    </location>
</feature>
<keyword evidence="6 14" id="KW-0808">Transferase</keyword>
<dbReference type="InterPro" id="IPR036890">
    <property type="entry name" value="HATPase_C_sf"/>
</dbReference>
<dbReference type="Gene3D" id="6.10.340.10">
    <property type="match status" value="1"/>
</dbReference>
<dbReference type="InterPro" id="IPR050428">
    <property type="entry name" value="TCS_sensor_his_kinase"/>
</dbReference>
<dbReference type="EMBL" id="JAJA02000002">
    <property type="protein sequence ID" value="KWS02283.1"/>
    <property type="molecule type" value="Genomic_DNA"/>
</dbReference>
<evidence type="ECO:0000256" key="11">
    <source>
        <dbReference type="ARBA" id="ARBA00022989"/>
    </source>
</evidence>
<dbReference type="Pfam" id="PF00512">
    <property type="entry name" value="HisKA"/>
    <property type="match status" value="1"/>
</dbReference>
<accession>A0A125U019</accession>
<comment type="catalytic activity">
    <reaction evidence="1 14">
        <text>ATP + protein L-histidine = ADP + protein N-phospho-L-histidine.</text>
        <dbReference type="EC" id="2.7.13.3"/>
    </reaction>
</comment>
<sequence length="473" mass="51947">MKRVRDLSIAQRLAAMFALAALLVFALVGVALYHVLQTQIVRYQHAELATKLRYVVGSVALCETHERWLKVEDKVQNLISSDRSTKVWAWSSNPDYRIGDAEPTISGATSRRDLGMGRLLLPGAEYPYRTLQELVPALGNRPAVRVSVAIDSKPYVSALRWFTLIMLALGVCGIALVALLGHWIARVGLRPLQRLSNEAQTLSPSNLSQRLQPAQLPPELVRLTGTFNGALDRLEAAYTRLDAFNADVAHELRTPLTNLMGQTQVALSRPREVAQLEDVLQSNLEELERMRGIINDMLFLSRAGQGDIALDRVCVPLAEEVAKTGEFLEYLLEEAGMQLRIDGAVDAWIDTSLFRRAMTNLLHNAVQHATPGSEIVVELRGGDAAHSDCGTGARVAVRNHGAGVPPQHLARMFDRFYRVDAAREHRGERHHGLGLSIVKAIASLHGGTVFADSREGRTTVGFSLATPQPHSPA</sequence>
<comment type="caution">
    <text evidence="17">The sequence shown here is derived from an EMBL/GenBank/DDBJ whole genome shotgun (WGS) entry which is preliminary data.</text>
</comment>
<keyword evidence="3 14" id="KW-1003">Cell membrane</keyword>
<organism evidence="17 18">
    <name type="scientific">Lysobacter capsici AZ78</name>
    <dbReference type="NCBI Taxonomy" id="1444315"/>
    <lineage>
        <taxon>Bacteria</taxon>
        <taxon>Pseudomonadati</taxon>
        <taxon>Pseudomonadota</taxon>
        <taxon>Gammaproteobacteria</taxon>
        <taxon>Lysobacterales</taxon>
        <taxon>Lysobacteraceae</taxon>
        <taxon>Lysobacter</taxon>
    </lineage>
</organism>
<dbReference type="SMART" id="SM00304">
    <property type="entry name" value="HAMP"/>
    <property type="match status" value="1"/>
</dbReference>
<keyword evidence="13 14" id="KW-0472">Membrane</keyword>
<dbReference type="PANTHER" id="PTHR45436:SF9">
    <property type="entry name" value="SENSOR PROTEIN"/>
    <property type="match status" value="1"/>
</dbReference>
<dbReference type="Pfam" id="PF00672">
    <property type="entry name" value="HAMP"/>
    <property type="match status" value="1"/>
</dbReference>
<dbReference type="CDD" id="cd00075">
    <property type="entry name" value="HATPase"/>
    <property type="match status" value="1"/>
</dbReference>
<evidence type="ECO:0000256" key="13">
    <source>
        <dbReference type="ARBA" id="ARBA00023136"/>
    </source>
</evidence>
<evidence type="ECO:0000256" key="12">
    <source>
        <dbReference type="ARBA" id="ARBA00023012"/>
    </source>
</evidence>
<keyword evidence="12 14" id="KW-0902">Two-component regulatory system</keyword>
<dbReference type="PANTHER" id="PTHR45436">
    <property type="entry name" value="SENSOR HISTIDINE KINASE YKOH"/>
    <property type="match status" value="1"/>
</dbReference>
<dbReference type="InterPro" id="IPR005467">
    <property type="entry name" value="His_kinase_dom"/>
</dbReference>
<evidence type="ECO:0000313" key="18">
    <source>
        <dbReference type="Proteomes" id="UP000023435"/>
    </source>
</evidence>
<keyword evidence="7 14" id="KW-0812">Transmembrane</keyword>
<dbReference type="PRINTS" id="PR00344">
    <property type="entry name" value="BCTRLSENSOR"/>
</dbReference>
<evidence type="ECO:0000256" key="7">
    <source>
        <dbReference type="ARBA" id="ARBA00022692"/>
    </source>
</evidence>
<dbReference type="InterPro" id="IPR036097">
    <property type="entry name" value="HisK_dim/P_sf"/>
</dbReference>
<dbReference type="PROSITE" id="PS50109">
    <property type="entry name" value="HIS_KIN"/>
    <property type="match status" value="1"/>
</dbReference>
<dbReference type="PROSITE" id="PS50885">
    <property type="entry name" value="HAMP"/>
    <property type="match status" value="1"/>
</dbReference>
<dbReference type="SUPFAM" id="SSF55874">
    <property type="entry name" value="ATPase domain of HSP90 chaperone/DNA topoisomerase II/histidine kinase"/>
    <property type="match status" value="1"/>
</dbReference>
<evidence type="ECO:0000256" key="2">
    <source>
        <dbReference type="ARBA" id="ARBA00004533"/>
    </source>
</evidence>
<keyword evidence="5" id="KW-0597">Phosphoprotein</keyword>
<dbReference type="RefSeq" id="WP_036112294.1">
    <property type="nucleotide sequence ID" value="NZ_JAJA02000002.1"/>
</dbReference>
<evidence type="ECO:0000256" key="4">
    <source>
        <dbReference type="ARBA" id="ARBA00022519"/>
    </source>
</evidence>
<feature type="transmembrane region" description="Helical" evidence="14">
    <location>
        <begin position="161"/>
        <end position="185"/>
    </location>
</feature>
<keyword evidence="11 14" id="KW-1133">Transmembrane helix</keyword>
<gene>
    <name evidence="17" type="ORF">AZ78_4950</name>
</gene>
<keyword evidence="9 14" id="KW-0418">Kinase</keyword>
<dbReference type="InterPro" id="IPR003661">
    <property type="entry name" value="HisK_dim/P_dom"/>
</dbReference>
<dbReference type="CDD" id="cd00082">
    <property type="entry name" value="HisKA"/>
    <property type="match status" value="1"/>
</dbReference>
<name>A0A125U019_9GAMM</name>
<evidence type="ECO:0000256" key="8">
    <source>
        <dbReference type="ARBA" id="ARBA00022741"/>
    </source>
</evidence>
<evidence type="ECO:0000256" key="10">
    <source>
        <dbReference type="ARBA" id="ARBA00022840"/>
    </source>
</evidence>
<evidence type="ECO:0000256" key="9">
    <source>
        <dbReference type="ARBA" id="ARBA00022777"/>
    </source>
</evidence>
<dbReference type="FunFam" id="1.10.287.130:FF:000001">
    <property type="entry name" value="Two-component sensor histidine kinase"/>
    <property type="match status" value="1"/>
</dbReference>
<evidence type="ECO:0000259" key="16">
    <source>
        <dbReference type="PROSITE" id="PS50885"/>
    </source>
</evidence>
<dbReference type="Pfam" id="PF02518">
    <property type="entry name" value="HATPase_c"/>
    <property type="match status" value="1"/>
</dbReference>
<dbReference type="GO" id="GO:0005886">
    <property type="term" value="C:plasma membrane"/>
    <property type="evidence" value="ECO:0007669"/>
    <property type="project" value="UniProtKB-SubCell"/>
</dbReference>
<evidence type="ECO:0000256" key="6">
    <source>
        <dbReference type="ARBA" id="ARBA00022679"/>
    </source>
</evidence>
<dbReference type="SUPFAM" id="SSF47384">
    <property type="entry name" value="Homodimeric domain of signal transducing histidine kinase"/>
    <property type="match status" value="1"/>
</dbReference>
<dbReference type="SMART" id="SM00387">
    <property type="entry name" value="HATPase_c"/>
    <property type="match status" value="1"/>
</dbReference>
<dbReference type="InterPro" id="IPR003660">
    <property type="entry name" value="HAMP_dom"/>
</dbReference>
<dbReference type="EC" id="2.7.13.3" evidence="14"/>
<dbReference type="Proteomes" id="UP000023435">
    <property type="component" value="Unassembled WGS sequence"/>
</dbReference>
<feature type="transmembrane region" description="Helical" evidence="14">
    <location>
        <begin position="12"/>
        <end position="36"/>
    </location>
</feature>
<reference evidence="17 18" key="1">
    <citation type="journal article" date="2014" name="Genome Announc.">
        <title>Draft Genome Sequence of Lysobacter capsici AZ78, a Bacterium Antagonistic to Plant-Pathogenic Oomycetes.</title>
        <authorList>
            <person name="Puopolo G."/>
            <person name="Sonego P."/>
            <person name="Engelen K."/>
            <person name="Pertot I."/>
        </authorList>
    </citation>
    <scope>NUCLEOTIDE SEQUENCE [LARGE SCALE GENOMIC DNA]</scope>
    <source>
        <strain evidence="17 18">AZ78</strain>
    </source>
</reference>
<dbReference type="InterPro" id="IPR003594">
    <property type="entry name" value="HATPase_dom"/>
</dbReference>
<dbReference type="AlphaFoldDB" id="A0A125U019"/>
<keyword evidence="10 14" id="KW-0067">ATP-binding</keyword>
<evidence type="ECO:0000259" key="15">
    <source>
        <dbReference type="PROSITE" id="PS50109"/>
    </source>
</evidence>
<dbReference type="CDD" id="cd06225">
    <property type="entry name" value="HAMP"/>
    <property type="match status" value="1"/>
</dbReference>
<evidence type="ECO:0000256" key="14">
    <source>
        <dbReference type="RuleBase" id="RU364088"/>
    </source>
</evidence>
<evidence type="ECO:0000256" key="1">
    <source>
        <dbReference type="ARBA" id="ARBA00000085"/>
    </source>
</evidence>
<comment type="subcellular location">
    <subcellularLocation>
        <location evidence="2 14">Cell inner membrane</location>
    </subcellularLocation>
</comment>
<evidence type="ECO:0000313" key="17">
    <source>
        <dbReference type="EMBL" id="KWS02283.1"/>
    </source>
</evidence>
<keyword evidence="18" id="KW-1185">Reference proteome</keyword>
<evidence type="ECO:0000256" key="5">
    <source>
        <dbReference type="ARBA" id="ARBA00022553"/>
    </source>
</evidence>
<feature type="domain" description="HAMP" evidence="16">
    <location>
        <begin position="186"/>
        <end position="239"/>
    </location>
</feature>
<comment type="function">
    <text evidence="14">Member of a two-component regulatory system.</text>
</comment>
<dbReference type="GO" id="GO:0005524">
    <property type="term" value="F:ATP binding"/>
    <property type="evidence" value="ECO:0007669"/>
    <property type="project" value="UniProtKB-KW"/>
</dbReference>
<dbReference type="NCBIfam" id="TIGR01386">
    <property type="entry name" value="cztS_silS_copS"/>
    <property type="match status" value="1"/>
</dbReference>
<proteinExistence type="predicted"/>
<dbReference type="GO" id="GO:0000155">
    <property type="term" value="F:phosphorelay sensor kinase activity"/>
    <property type="evidence" value="ECO:0007669"/>
    <property type="project" value="InterPro"/>
</dbReference>
<dbReference type="OrthoDB" id="9804645at2"/>
<dbReference type="SMART" id="SM00388">
    <property type="entry name" value="HisKA"/>
    <property type="match status" value="1"/>
</dbReference>
<dbReference type="Gene3D" id="3.30.565.10">
    <property type="entry name" value="Histidine kinase-like ATPase, C-terminal domain"/>
    <property type="match status" value="1"/>
</dbReference>
<keyword evidence="8 14" id="KW-0547">Nucleotide-binding</keyword>
<dbReference type="InterPro" id="IPR006290">
    <property type="entry name" value="CztS_silS_copS"/>
</dbReference>
<dbReference type="InterPro" id="IPR004358">
    <property type="entry name" value="Sig_transdc_His_kin-like_C"/>
</dbReference>